<gene>
    <name evidence="3" type="ORF">TRFO_35629</name>
</gene>
<dbReference type="Gene3D" id="2.120.10.80">
    <property type="entry name" value="Kelch-type beta propeller"/>
    <property type="match status" value="1"/>
</dbReference>
<evidence type="ECO:0000313" key="4">
    <source>
        <dbReference type="Proteomes" id="UP000179807"/>
    </source>
</evidence>
<reference evidence="3" key="1">
    <citation type="submission" date="2016-10" db="EMBL/GenBank/DDBJ databases">
        <authorList>
            <person name="Benchimol M."/>
            <person name="Almeida L.G."/>
            <person name="Vasconcelos A.T."/>
            <person name="Perreira-Neves A."/>
            <person name="Rosa I.A."/>
            <person name="Tasca T."/>
            <person name="Bogo M.R."/>
            <person name="de Souza W."/>
        </authorList>
    </citation>
    <scope>NUCLEOTIDE SEQUENCE [LARGE SCALE GENOMIC DNA]</scope>
    <source>
        <strain evidence="3">K</strain>
    </source>
</reference>
<dbReference type="Pfam" id="PF24681">
    <property type="entry name" value="Kelch_KLHDC2_KLHL20_DRC7"/>
    <property type="match status" value="1"/>
</dbReference>
<dbReference type="VEuPathDB" id="TrichDB:TRFO_35629"/>
<evidence type="ECO:0000256" key="2">
    <source>
        <dbReference type="ARBA" id="ARBA00022737"/>
    </source>
</evidence>
<sequence length="702" mass="81243">MKSGRRCIMSLDNIRIKESFKGSVFLFNDTIFVMKSFPVKYYEESLIYSTVEKRNKSIVINLKNDQGGSVHGFTISENVLNSEKFCKEFQMARRDMIKKMSSYGNAIIWSKIKYNFGPQSIDSPSLLYIDNSLYLFGGRYPDGQCSNDIWVRDTGKWILLDTLNAPSPRFDSIIVEYDLDKFIIYGGQDHDNIFNDLYVFNVSTRSWTYIDSFNKPTPRYGQTGSIINNQLLIFGGRSQNGDFSNEINIYTFIDNQWTTWDSKNCLGTLPNPRAWSQSFILTDSMTNKTAFAIHGGAEMINGEDIISFDDVWTFYIHSKEWKQLSVIPNNSKKRYGHVGAVINNEFYVIGGKNEKGIPQMPQKLSFKDTQYSWKNIPQCDEPDYFIFGVIAVIPEYGLALYNSKNDLLKIKITHRSNDKINIKKRPKTRRRLTGTCTWSKPFYNAKLKQVSMKIDEDDIMDFSFGFNTHSLKSISKVINETIFWRKTTVLEMDGTSSLTFSSNDHVLGEEVFNEEINLKHEVMAEDFGIFYDPIEILEDENEFHTPKMIRKNSNEEKMLDIDLVIPNTEPPKKRKFLSIKKSRRSKGTEKCRLSENAKFDNKIFSNKILNMQFRNLKTNKSSTPISNFSLNNQSPAEEELINNYEMEIDEKLRNSTNKLFTEKDLHISLVSSPRKPRKGKIKESLSLPPHKAFDLIDFDVNE</sequence>
<accession>A0A1J4JI97</accession>
<keyword evidence="2" id="KW-0677">Repeat</keyword>
<dbReference type="SUPFAM" id="SSF117281">
    <property type="entry name" value="Kelch motif"/>
    <property type="match status" value="1"/>
</dbReference>
<protein>
    <recommendedName>
        <fullName evidence="5">Kelch motif family protein</fullName>
    </recommendedName>
</protein>
<dbReference type="Proteomes" id="UP000179807">
    <property type="component" value="Unassembled WGS sequence"/>
</dbReference>
<comment type="caution">
    <text evidence="3">The sequence shown here is derived from an EMBL/GenBank/DDBJ whole genome shotgun (WGS) entry which is preliminary data.</text>
</comment>
<organism evidence="3 4">
    <name type="scientific">Tritrichomonas foetus</name>
    <dbReference type="NCBI Taxonomy" id="1144522"/>
    <lineage>
        <taxon>Eukaryota</taxon>
        <taxon>Metamonada</taxon>
        <taxon>Parabasalia</taxon>
        <taxon>Tritrichomonadida</taxon>
        <taxon>Tritrichomonadidae</taxon>
        <taxon>Tritrichomonas</taxon>
    </lineage>
</organism>
<keyword evidence="1" id="KW-0880">Kelch repeat</keyword>
<dbReference type="PANTHER" id="PTHR46093">
    <property type="entry name" value="ACYL-COA-BINDING DOMAIN-CONTAINING PROTEIN 5"/>
    <property type="match status" value="1"/>
</dbReference>
<dbReference type="RefSeq" id="XP_068351192.1">
    <property type="nucleotide sequence ID" value="XM_068510370.1"/>
</dbReference>
<dbReference type="EMBL" id="MLAK01001078">
    <property type="protein sequence ID" value="OHS98055.1"/>
    <property type="molecule type" value="Genomic_DNA"/>
</dbReference>
<dbReference type="InterPro" id="IPR015915">
    <property type="entry name" value="Kelch-typ_b-propeller"/>
</dbReference>
<evidence type="ECO:0000313" key="3">
    <source>
        <dbReference type="EMBL" id="OHS98055.1"/>
    </source>
</evidence>
<dbReference type="OrthoDB" id="10251809at2759"/>
<dbReference type="PANTHER" id="PTHR46093:SF18">
    <property type="entry name" value="FIBRONECTIN TYPE-III DOMAIN-CONTAINING PROTEIN"/>
    <property type="match status" value="1"/>
</dbReference>
<dbReference type="AlphaFoldDB" id="A0A1J4JI97"/>
<dbReference type="GeneID" id="94845074"/>
<name>A0A1J4JI97_9EUKA</name>
<evidence type="ECO:0008006" key="5">
    <source>
        <dbReference type="Google" id="ProtNLM"/>
    </source>
</evidence>
<evidence type="ECO:0000256" key="1">
    <source>
        <dbReference type="ARBA" id="ARBA00022441"/>
    </source>
</evidence>
<keyword evidence="4" id="KW-1185">Reference proteome</keyword>
<proteinExistence type="predicted"/>